<protein>
    <submittedName>
        <fullName evidence="2">Uncharacterized SAM-binding protein YcdF (DUF218 family)</fullName>
    </submittedName>
</protein>
<dbReference type="InterPro" id="IPR014729">
    <property type="entry name" value="Rossmann-like_a/b/a_fold"/>
</dbReference>
<dbReference type="Proteomes" id="UP000587760">
    <property type="component" value="Unassembled WGS sequence"/>
</dbReference>
<feature type="domain" description="DUF218" evidence="1">
    <location>
        <begin position="28"/>
        <end position="148"/>
    </location>
</feature>
<dbReference type="InterPro" id="IPR003848">
    <property type="entry name" value="DUF218"/>
</dbReference>
<proteinExistence type="predicted"/>
<gene>
    <name evidence="2" type="ORF">HNR50_001628</name>
</gene>
<sequence length="218" mass="24591">MTEQAVEKAAHIIWDYHHMNHKLEKSDLLFVLGSHDIRVAEYAARLFREGWAPVILFSGGVAHQGDMLDTGWGKSEAEVFAARAGELGVPGEAILLETKAGNTGDNVRYSRVILEEARITFDKIIAVQKPYMERRTYATIKKIWADKKLIVTSPSLSYEAYPTNEISLENIINIMVGDLQRIIEYPAKGFQIHQSVPEEVMSAYRQLVDAGYDRHMIG</sequence>
<accession>A0A841RAD1</accession>
<dbReference type="Gene3D" id="3.40.50.620">
    <property type="entry name" value="HUPs"/>
    <property type="match status" value="1"/>
</dbReference>
<dbReference type="RefSeq" id="WP_184745683.1">
    <property type="nucleotide sequence ID" value="NZ_JACHGJ010000002.1"/>
</dbReference>
<evidence type="ECO:0000259" key="1">
    <source>
        <dbReference type="Pfam" id="PF02698"/>
    </source>
</evidence>
<comment type="caution">
    <text evidence="2">The sequence shown here is derived from an EMBL/GenBank/DDBJ whole genome shotgun (WGS) entry which is preliminary data.</text>
</comment>
<dbReference type="AlphaFoldDB" id="A0A841RAD1"/>
<keyword evidence="3" id="KW-1185">Reference proteome</keyword>
<name>A0A841RAD1_9SPIO</name>
<evidence type="ECO:0000313" key="2">
    <source>
        <dbReference type="EMBL" id="MBB6479970.1"/>
    </source>
</evidence>
<dbReference type="GO" id="GO:0005886">
    <property type="term" value="C:plasma membrane"/>
    <property type="evidence" value="ECO:0007669"/>
    <property type="project" value="TreeGrafter"/>
</dbReference>
<dbReference type="InterPro" id="IPR051599">
    <property type="entry name" value="Cell_Envelope_Assoc"/>
</dbReference>
<dbReference type="PANTHER" id="PTHR30336:SF20">
    <property type="entry name" value="DUF218 DOMAIN-CONTAINING PROTEIN"/>
    <property type="match status" value="1"/>
</dbReference>
<dbReference type="CDD" id="cd06259">
    <property type="entry name" value="YdcF-like"/>
    <property type="match status" value="1"/>
</dbReference>
<dbReference type="Pfam" id="PF02698">
    <property type="entry name" value="DUF218"/>
    <property type="match status" value="1"/>
</dbReference>
<evidence type="ECO:0000313" key="3">
    <source>
        <dbReference type="Proteomes" id="UP000587760"/>
    </source>
</evidence>
<dbReference type="EMBL" id="JACHGJ010000002">
    <property type="protein sequence ID" value="MBB6479970.1"/>
    <property type="molecule type" value="Genomic_DNA"/>
</dbReference>
<reference evidence="2 3" key="1">
    <citation type="submission" date="2020-08" db="EMBL/GenBank/DDBJ databases">
        <title>Genomic Encyclopedia of Type Strains, Phase IV (KMG-IV): sequencing the most valuable type-strain genomes for metagenomic binning, comparative biology and taxonomic classification.</title>
        <authorList>
            <person name="Goeker M."/>
        </authorList>
    </citation>
    <scope>NUCLEOTIDE SEQUENCE [LARGE SCALE GENOMIC DNA]</scope>
    <source>
        <strain evidence="2 3">DSM 2461</strain>
    </source>
</reference>
<dbReference type="PANTHER" id="PTHR30336">
    <property type="entry name" value="INNER MEMBRANE PROTEIN, PROBABLE PERMEASE"/>
    <property type="match status" value="1"/>
</dbReference>
<organism evidence="2 3">
    <name type="scientific">Spirochaeta isovalerica</name>
    <dbReference type="NCBI Taxonomy" id="150"/>
    <lineage>
        <taxon>Bacteria</taxon>
        <taxon>Pseudomonadati</taxon>
        <taxon>Spirochaetota</taxon>
        <taxon>Spirochaetia</taxon>
        <taxon>Spirochaetales</taxon>
        <taxon>Spirochaetaceae</taxon>
        <taxon>Spirochaeta</taxon>
    </lineage>
</organism>